<dbReference type="RefSeq" id="XP_040641513.1">
    <property type="nucleotide sequence ID" value="XM_040778690.1"/>
</dbReference>
<dbReference type="STRING" id="1388766.A0A017SNH1"/>
<sequence>MDHSIVRVDYRAGAWSFVEDRPRTDQGSNRVQVSITLSTHAAIKIPNSGFLYLVVGQNAQTNVKALALSEQHASTISTPESWHRELLSTGIASLGDAALLHTATYAILALSLLNQTVPGTALFVHETNKALQRAIKI</sequence>
<gene>
    <name evidence="1" type="ORF">EURHEDRAFT_374814</name>
</gene>
<keyword evidence="2" id="KW-1185">Reference proteome</keyword>
<dbReference type="GeneID" id="63693814"/>
<accession>A0A017SNH1</accession>
<dbReference type="EMBL" id="KK088414">
    <property type="protein sequence ID" value="EYE97825.1"/>
    <property type="molecule type" value="Genomic_DNA"/>
</dbReference>
<protein>
    <submittedName>
        <fullName evidence="1">Uncharacterized protein</fullName>
    </submittedName>
</protein>
<dbReference type="AlphaFoldDB" id="A0A017SNH1"/>
<evidence type="ECO:0000313" key="2">
    <source>
        <dbReference type="Proteomes" id="UP000019804"/>
    </source>
</evidence>
<dbReference type="Proteomes" id="UP000019804">
    <property type="component" value="Unassembled WGS sequence"/>
</dbReference>
<organism evidence="1 2">
    <name type="scientific">Aspergillus ruber (strain CBS 135680)</name>
    <dbReference type="NCBI Taxonomy" id="1388766"/>
    <lineage>
        <taxon>Eukaryota</taxon>
        <taxon>Fungi</taxon>
        <taxon>Dikarya</taxon>
        <taxon>Ascomycota</taxon>
        <taxon>Pezizomycotina</taxon>
        <taxon>Eurotiomycetes</taxon>
        <taxon>Eurotiomycetidae</taxon>
        <taxon>Eurotiales</taxon>
        <taxon>Aspergillaceae</taxon>
        <taxon>Aspergillus</taxon>
        <taxon>Aspergillus subgen. Aspergillus</taxon>
    </lineage>
</organism>
<reference evidence="2" key="1">
    <citation type="journal article" date="2014" name="Nat. Commun.">
        <title>Genomic adaptations of the halophilic Dead Sea filamentous fungus Eurotium rubrum.</title>
        <authorList>
            <person name="Kis-Papo T."/>
            <person name="Weig A.R."/>
            <person name="Riley R."/>
            <person name="Persoh D."/>
            <person name="Salamov A."/>
            <person name="Sun H."/>
            <person name="Lipzen A."/>
            <person name="Wasser S.P."/>
            <person name="Rambold G."/>
            <person name="Grigoriev I.V."/>
            <person name="Nevo E."/>
        </authorList>
    </citation>
    <scope>NUCLEOTIDE SEQUENCE [LARGE SCALE GENOMIC DNA]</scope>
    <source>
        <strain evidence="2">CBS 135680</strain>
    </source>
</reference>
<dbReference type="HOGENOM" id="CLU_1864708_0_0_1"/>
<proteinExistence type="predicted"/>
<name>A0A017SNH1_ASPRC</name>
<evidence type="ECO:0000313" key="1">
    <source>
        <dbReference type="EMBL" id="EYE97825.1"/>
    </source>
</evidence>